<dbReference type="InterPro" id="IPR036249">
    <property type="entry name" value="Thioredoxin-like_sf"/>
</dbReference>
<protein>
    <submittedName>
        <fullName evidence="1">Thioredoxin</fullName>
    </submittedName>
</protein>
<dbReference type="EMBL" id="UOEK01000193">
    <property type="protein sequence ID" value="VAW00744.1"/>
    <property type="molecule type" value="Genomic_DNA"/>
</dbReference>
<dbReference type="AlphaFoldDB" id="A0A3B0SWA8"/>
<dbReference type="SUPFAM" id="SSF52833">
    <property type="entry name" value="Thioredoxin-like"/>
    <property type="match status" value="1"/>
</dbReference>
<accession>A0A3B0SWA8</accession>
<gene>
    <name evidence="1" type="ORF">MNBD_ACTINO02-957</name>
</gene>
<dbReference type="CDD" id="cd03025">
    <property type="entry name" value="DsbA_FrnE_like"/>
    <property type="match status" value="1"/>
</dbReference>
<dbReference type="Pfam" id="PF13743">
    <property type="entry name" value="Thioredoxin_5"/>
    <property type="match status" value="1"/>
</dbReference>
<dbReference type="PANTHER" id="PTHR13887">
    <property type="entry name" value="GLUTATHIONE S-TRANSFERASE KAPPA"/>
    <property type="match status" value="1"/>
</dbReference>
<reference evidence="1" key="1">
    <citation type="submission" date="2018-06" db="EMBL/GenBank/DDBJ databases">
        <authorList>
            <person name="Zhirakovskaya E."/>
        </authorList>
    </citation>
    <scope>NUCLEOTIDE SEQUENCE</scope>
</reference>
<evidence type="ECO:0000313" key="1">
    <source>
        <dbReference type="EMBL" id="VAW00744.1"/>
    </source>
</evidence>
<name>A0A3B0SWA8_9ZZZZ</name>
<organism evidence="1">
    <name type="scientific">hydrothermal vent metagenome</name>
    <dbReference type="NCBI Taxonomy" id="652676"/>
    <lineage>
        <taxon>unclassified sequences</taxon>
        <taxon>metagenomes</taxon>
        <taxon>ecological metagenomes</taxon>
    </lineage>
</organism>
<dbReference type="Gene3D" id="1.10.472.60">
    <property type="entry name" value="putative protein disulfide isomerase domain"/>
    <property type="match status" value="1"/>
</dbReference>
<dbReference type="PANTHER" id="PTHR13887:SF54">
    <property type="entry name" value="DSBA FAMILY PROTEIN"/>
    <property type="match status" value="1"/>
</dbReference>
<dbReference type="Gene3D" id="3.40.30.10">
    <property type="entry name" value="Glutaredoxin"/>
    <property type="match status" value="1"/>
</dbReference>
<proteinExistence type="predicted"/>
<sequence length="264" mass="29989">MASVTEICRFRSRLRKDVFLDTGTRYADPPNRSEIALNDIAQKPVFIYVGDPMCSWCWGFAPTLDQLVDRFGISMETVVGGLRPGPNAEVLDDRMRTYLLDHWQHVAESTGQPFDKTGLDRQDWRYDTELPAIATVGMRLQHPDQVFRFFKRLQQAFYAEAIDITDIAVYPALLAGFEIDVDRFVENLGSQEWKRAAWDDFSRSRGLDIQGFPSLLVQIGTQLTIVTRGYAPYDKLEPTLTQWFTDQDILTADGEACAVDGSNC</sequence>